<accession>A0ABS0YKQ1</accession>
<keyword evidence="1" id="KW-0732">Signal</keyword>
<name>A0ABS0YKQ1_9BACT</name>
<dbReference type="Proteomes" id="UP000641025">
    <property type="component" value="Unassembled WGS sequence"/>
</dbReference>
<keyword evidence="3" id="KW-1185">Reference proteome</keyword>
<comment type="caution">
    <text evidence="2">The sequence shown here is derived from an EMBL/GenBank/DDBJ whole genome shotgun (WGS) entry which is preliminary data.</text>
</comment>
<feature type="chain" id="PRO_5046580372" description="Lipoprotein" evidence="1">
    <location>
        <begin position="21"/>
        <end position="213"/>
    </location>
</feature>
<evidence type="ECO:0000256" key="1">
    <source>
        <dbReference type="SAM" id="SignalP"/>
    </source>
</evidence>
<reference evidence="2 3" key="1">
    <citation type="submission" date="2020-12" db="EMBL/GenBank/DDBJ databases">
        <title>Geomonas sp. Red259, isolated from paddy soil.</title>
        <authorList>
            <person name="Xu Z."/>
            <person name="Zhang Z."/>
            <person name="Masuda Y."/>
            <person name="Itoh H."/>
            <person name="Senoo K."/>
        </authorList>
    </citation>
    <scope>NUCLEOTIDE SEQUENCE [LARGE SCALE GENOMIC DNA]</scope>
    <source>
        <strain evidence="2 3">Red259</strain>
    </source>
</reference>
<gene>
    <name evidence="2" type="ORF">JFN90_00155</name>
</gene>
<dbReference type="RefSeq" id="WP_199393081.1">
    <property type="nucleotide sequence ID" value="NZ_JAEMHK010000001.1"/>
</dbReference>
<dbReference type="EMBL" id="JAEMHK010000001">
    <property type="protein sequence ID" value="MBJ6798540.1"/>
    <property type="molecule type" value="Genomic_DNA"/>
</dbReference>
<organism evidence="2 3">
    <name type="scientific">Geomonas propionica</name>
    <dbReference type="NCBI Taxonomy" id="2798582"/>
    <lineage>
        <taxon>Bacteria</taxon>
        <taxon>Pseudomonadati</taxon>
        <taxon>Thermodesulfobacteriota</taxon>
        <taxon>Desulfuromonadia</taxon>
        <taxon>Geobacterales</taxon>
        <taxon>Geobacteraceae</taxon>
        <taxon>Geomonas</taxon>
    </lineage>
</organism>
<feature type="signal peptide" evidence="1">
    <location>
        <begin position="1"/>
        <end position="20"/>
    </location>
</feature>
<dbReference type="PROSITE" id="PS51257">
    <property type="entry name" value="PROKAR_LIPOPROTEIN"/>
    <property type="match status" value="1"/>
</dbReference>
<proteinExistence type="predicted"/>
<evidence type="ECO:0008006" key="4">
    <source>
        <dbReference type="Google" id="ProtNLM"/>
    </source>
</evidence>
<protein>
    <recommendedName>
        <fullName evidence="4">Lipoprotein</fullName>
    </recommendedName>
</protein>
<evidence type="ECO:0000313" key="3">
    <source>
        <dbReference type="Proteomes" id="UP000641025"/>
    </source>
</evidence>
<evidence type="ECO:0000313" key="2">
    <source>
        <dbReference type="EMBL" id="MBJ6798540.1"/>
    </source>
</evidence>
<sequence>MSVKRFIVAMLVLVMFSGCAPFQHSLKEGEALPDGKVLLVGAVVLDPPLEQGEMIHYDVRGASRGVVRFGVTKDLSQKVDMKATIPLSSDEVFIMNLKGISYIPLTPGTRYLRLGIMDESSHASMPVVIGGKSGFRGIDVQSLYLVKDIKVDLPSNAKAVYIGTLVFQHDGKQATGVRVRDDFKQATKDLAAKHIPGLTAEGMVRKLAQIVKN</sequence>